<feature type="domain" description="CHAD" evidence="2">
    <location>
        <begin position="226"/>
        <end position="520"/>
    </location>
</feature>
<dbReference type="SMART" id="SM00880">
    <property type="entry name" value="CHAD"/>
    <property type="match status" value="1"/>
</dbReference>
<name>A0AAP4D6T2_9PROT</name>
<organism evidence="3 4">
    <name type="scientific">Marinimicrococcus flavescens</name>
    <dbReference type="NCBI Taxonomy" id="3031815"/>
    <lineage>
        <taxon>Bacteria</taxon>
        <taxon>Pseudomonadati</taxon>
        <taxon>Pseudomonadota</taxon>
        <taxon>Alphaproteobacteria</taxon>
        <taxon>Geminicoccales</taxon>
        <taxon>Geminicoccaceae</taxon>
        <taxon>Marinimicrococcus</taxon>
    </lineage>
</organism>
<dbReference type="InterPro" id="IPR039013">
    <property type="entry name" value="YgiF"/>
</dbReference>
<dbReference type="AlphaFoldDB" id="A0AAP4D6T2"/>
<reference evidence="3 4" key="1">
    <citation type="submission" date="2023-03" db="EMBL/GenBank/DDBJ databases">
        <title>YIM 152171 draft genome.</title>
        <authorList>
            <person name="Yang Z."/>
        </authorList>
    </citation>
    <scope>NUCLEOTIDE SEQUENCE [LARGE SCALE GENOMIC DNA]</scope>
    <source>
        <strain evidence="3 4">YIM 152171</strain>
    </source>
</reference>
<dbReference type="PANTHER" id="PTHR39569:SF1">
    <property type="entry name" value="INORGANIC TRIPHOSPHATASE"/>
    <property type="match status" value="1"/>
</dbReference>
<feature type="domain" description="CYTH" evidence="1">
    <location>
        <begin position="6"/>
        <end position="211"/>
    </location>
</feature>
<dbReference type="Gene3D" id="2.40.320.10">
    <property type="entry name" value="Hypothetical Protein Pfu-838710-001"/>
    <property type="match status" value="1"/>
</dbReference>
<evidence type="ECO:0000313" key="4">
    <source>
        <dbReference type="Proteomes" id="UP001301140"/>
    </source>
</evidence>
<keyword evidence="4" id="KW-1185">Reference proteome</keyword>
<comment type="caution">
    <text evidence="3">The sequence shown here is derived from an EMBL/GenBank/DDBJ whole genome shotgun (WGS) entry which is preliminary data.</text>
</comment>
<sequence>MTTDTPREIELKLRTTPEAIKRLKGGELLKGHLRTAARASRLSSIYYDTPDHRLAARGIALRVRKTGRRHVQTLKGEPAASGAAADRPEWEVPLSSERPDLDLLPEPARALAGLVDGQELVPLFATRFRRERMLVEWTAGDGEPALIELALDEGRIESGEAHRPISEIELELKEGPPAALFSLAATLRRDLPLALESEAKAQRGFALATGTPPAVWKPGRLELDRDLEVEGGLEAILRQGLVHWMRNEPAARDGRDPEGVHQMRIAVRRLRSALGLFRRVLAPEVRQRWDDELGWLLGELAPVRDLDVFLAEILAPAASSLDDGGMLAGLRDAVEARRAQAYESLRRTLAGERHTGLMFEFAAWIEGRGWRSGGDVDLRLAQHLPLRELAEDELARRYRKVRKAGRGFAELDEAQRHALRIRIKKLRYGVEFVGGLFDGKKPRRFAGKLAGLQDALGHLNDLAVARGLAREAIGAATAEREQVALGAGVVIGWHAGRRQLLEPEIVARWKAFKRLARFWR</sequence>
<dbReference type="Pfam" id="PF01928">
    <property type="entry name" value="CYTH"/>
    <property type="match status" value="1"/>
</dbReference>
<dbReference type="InterPro" id="IPR038186">
    <property type="entry name" value="CHAD_dom_sf"/>
</dbReference>
<protein>
    <submittedName>
        <fullName evidence="3">CHAD domain-containing protein</fullName>
    </submittedName>
</protein>
<dbReference type="PROSITE" id="PS51708">
    <property type="entry name" value="CHAD"/>
    <property type="match status" value="1"/>
</dbReference>
<evidence type="ECO:0000259" key="1">
    <source>
        <dbReference type="PROSITE" id="PS51707"/>
    </source>
</evidence>
<proteinExistence type="predicted"/>
<gene>
    <name evidence="3" type="ORF">PZ740_14015</name>
</gene>
<evidence type="ECO:0000259" key="2">
    <source>
        <dbReference type="PROSITE" id="PS51708"/>
    </source>
</evidence>
<dbReference type="PROSITE" id="PS51707">
    <property type="entry name" value="CYTH"/>
    <property type="match status" value="1"/>
</dbReference>
<dbReference type="Gene3D" id="1.40.20.10">
    <property type="entry name" value="CHAD domain"/>
    <property type="match status" value="1"/>
</dbReference>
<dbReference type="InterPro" id="IPR007899">
    <property type="entry name" value="CHAD_dom"/>
</dbReference>
<dbReference type="EMBL" id="JARGEQ010000135">
    <property type="protein sequence ID" value="MDF1587499.1"/>
    <property type="molecule type" value="Genomic_DNA"/>
</dbReference>
<dbReference type="GO" id="GO:0050355">
    <property type="term" value="F:inorganic triphosphate phosphatase activity"/>
    <property type="evidence" value="ECO:0007669"/>
    <property type="project" value="InterPro"/>
</dbReference>
<evidence type="ECO:0000313" key="3">
    <source>
        <dbReference type="EMBL" id="MDF1587499.1"/>
    </source>
</evidence>
<dbReference type="Pfam" id="PF05235">
    <property type="entry name" value="CHAD"/>
    <property type="match status" value="1"/>
</dbReference>
<dbReference type="PANTHER" id="PTHR39569">
    <property type="entry name" value="INORGANIC TRIPHOSPHATASE"/>
    <property type="match status" value="1"/>
</dbReference>
<dbReference type="InterPro" id="IPR033469">
    <property type="entry name" value="CYTH-like_dom_sf"/>
</dbReference>
<dbReference type="Proteomes" id="UP001301140">
    <property type="component" value="Unassembled WGS sequence"/>
</dbReference>
<dbReference type="CDD" id="cd07756">
    <property type="entry name" value="CYTH-like_Pase_CHAD"/>
    <property type="match status" value="1"/>
</dbReference>
<dbReference type="InterPro" id="IPR023577">
    <property type="entry name" value="CYTH_domain"/>
</dbReference>
<dbReference type="GO" id="GO:0046872">
    <property type="term" value="F:metal ion binding"/>
    <property type="evidence" value="ECO:0007669"/>
    <property type="project" value="TreeGrafter"/>
</dbReference>
<dbReference type="RefSeq" id="WP_327789923.1">
    <property type="nucleotide sequence ID" value="NZ_JARGEQ010000135.1"/>
</dbReference>
<dbReference type="SMART" id="SM01118">
    <property type="entry name" value="CYTH"/>
    <property type="match status" value="1"/>
</dbReference>
<dbReference type="SUPFAM" id="SSF55154">
    <property type="entry name" value="CYTH-like phosphatases"/>
    <property type="match status" value="1"/>
</dbReference>
<accession>A0AAP4D6T2</accession>